<evidence type="ECO:0000313" key="1">
    <source>
        <dbReference type="EMBL" id="KAK7022259.1"/>
    </source>
</evidence>
<evidence type="ECO:0008006" key="3">
    <source>
        <dbReference type="Google" id="ProtNLM"/>
    </source>
</evidence>
<reference evidence="1 2" key="1">
    <citation type="journal article" date="2024" name="J Genomics">
        <title>Draft genome sequencing and assembly of Favolaschia claudopus CIRM-BRFM 2984 isolated from oak limbs.</title>
        <authorList>
            <person name="Navarro D."/>
            <person name="Drula E."/>
            <person name="Chaduli D."/>
            <person name="Cazenave R."/>
            <person name="Ahrendt S."/>
            <person name="Wang J."/>
            <person name="Lipzen A."/>
            <person name="Daum C."/>
            <person name="Barry K."/>
            <person name="Grigoriev I.V."/>
            <person name="Favel A."/>
            <person name="Rosso M.N."/>
            <person name="Martin F."/>
        </authorList>
    </citation>
    <scope>NUCLEOTIDE SEQUENCE [LARGE SCALE GENOMIC DNA]</scope>
    <source>
        <strain evidence="1 2">CIRM-BRFM 2984</strain>
    </source>
</reference>
<dbReference type="AlphaFoldDB" id="A0AAW0BBH3"/>
<sequence>MVDPTAMKRDHINVSVDFNPAFSAPAVEYGVLTLKPGQSADKLASLGGELVKMLDAATGVHAPTLWGQSIEDGNKFLLVVGWDSLEAHQAAVSGGSFSGIITQLTEIAELSVKHAHMKKNA</sequence>
<proteinExistence type="predicted"/>
<evidence type="ECO:0000313" key="2">
    <source>
        <dbReference type="Proteomes" id="UP001362999"/>
    </source>
</evidence>
<dbReference type="InterPro" id="IPR011008">
    <property type="entry name" value="Dimeric_a/b-barrel"/>
</dbReference>
<protein>
    <recommendedName>
        <fullName evidence="3">ABM domain-containing protein</fullName>
    </recommendedName>
</protein>
<organism evidence="1 2">
    <name type="scientific">Favolaschia claudopus</name>
    <dbReference type="NCBI Taxonomy" id="2862362"/>
    <lineage>
        <taxon>Eukaryota</taxon>
        <taxon>Fungi</taxon>
        <taxon>Dikarya</taxon>
        <taxon>Basidiomycota</taxon>
        <taxon>Agaricomycotina</taxon>
        <taxon>Agaricomycetes</taxon>
        <taxon>Agaricomycetidae</taxon>
        <taxon>Agaricales</taxon>
        <taxon>Marasmiineae</taxon>
        <taxon>Mycenaceae</taxon>
        <taxon>Favolaschia</taxon>
    </lineage>
</organism>
<keyword evidence="2" id="KW-1185">Reference proteome</keyword>
<gene>
    <name evidence="1" type="ORF">R3P38DRAFT_3195642</name>
</gene>
<dbReference type="EMBL" id="JAWWNJ010000037">
    <property type="protein sequence ID" value="KAK7022259.1"/>
    <property type="molecule type" value="Genomic_DNA"/>
</dbReference>
<accession>A0AAW0BBH3</accession>
<name>A0AAW0BBH3_9AGAR</name>
<comment type="caution">
    <text evidence="1">The sequence shown here is derived from an EMBL/GenBank/DDBJ whole genome shotgun (WGS) entry which is preliminary data.</text>
</comment>
<dbReference type="Proteomes" id="UP001362999">
    <property type="component" value="Unassembled WGS sequence"/>
</dbReference>
<dbReference type="SUPFAM" id="SSF54909">
    <property type="entry name" value="Dimeric alpha+beta barrel"/>
    <property type="match status" value="1"/>
</dbReference>
<dbReference type="Gene3D" id="3.30.70.100">
    <property type="match status" value="1"/>
</dbReference>